<keyword evidence="2" id="KW-1185">Reference proteome</keyword>
<feature type="non-terminal residue" evidence="1">
    <location>
        <position position="103"/>
    </location>
</feature>
<dbReference type="EMBL" id="AFWF01000222">
    <property type="protein sequence ID" value="EGU35765.1"/>
    <property type="molecule type" value="Genomic_DNA"/>
</dbReference>
<evidence type="ECO:0000313" key="1">
    <source>
        <dbReference type="EMBL" id="EGU35765.1"/>
    </source>
</evidence>
<organism evidence="1 2">
    <name type="scientific">Vibrio ichthyoenteri ATCC 700023</name>
    <dbReference type="NCBI Taxonomy" id="870968"/>
    <lineage>
        <taxon>Bacteria</taxon>
        <taxon>Pseudomonadati</taxon>
        <taxon>Pseudomonadota</taxon>
        <taxon>Gammaproteobacteria</taxon>
        <taxon>Vibrionales</taxon>
        <taxon>Vibrionaceae</taxon>
        <taxon>Vibrio</taxon>
    </lineage>
</organism>
<sequence>MYRILPAMVFVVIAMLSATQSQAIIRFEPPLLTVKTSHSGVESNAWHKVAGYFAHTKRDLVNLPLSWWLGDTVSVNKPRINLTPQVRQSAAKLPELRSSSVTV</sequence>
<reference evidence="1 2" key="1">
    <citation type="journal article" date="2012" name="Int. J. Syst. Evol. Microbiol.">
        <title>Vibrio caribbeanicus sp. nov., isolated from the marine sponge Scleritoderma cyanea.</title>
        <authorList>
            <person name="Hoffmann M."/>
            <person name="Monday S.R."/>
            <person name="Allard M.W."/>
            <person name="Strain E.A."/>
            <person name="Whittaker P."/>
            <person name="Naum M."/>
            <person name="McCarthy P.J."/>
            <person name="Lopez J.V."/>
            <person name="Fischer M."/>
            <person name="Brown E.W."/>
        </authorList>
    </citation>
    <scope>NUCLEOTIDE SEQUENCE [LARGE SCALE GENOMIC DNA]</scope>
    <source>
        <strain evidence="1 2">ATCC 700023</strain>
    </source>
</reference>
<accession>F9S5H0</accession>
<comment type="caution">
    <text evidence="1">The sequence shown here is derived from an EMBL/GenBank/DDBJ whole genome shotgun (WGS) entry which is preliminary data.</text>
</comment>
<dbReference type="AlphaFoldDB" id="F9S5H0"/>
<gene>
    <name evidence="1" type="ORF">VII00023_11069</name>
</gene>
<evidence type="ECO:0000313" key="2">
    <source>
        <dbReference type="Proteomes" id="UP000004605"/>
    </source>
</evidence>
<dbReference type="RefSeq" id="WP_006713750.1">
    <property type="nucleotide sequence ID" value="NZ_AFWF01000222.1"/>
</dbReference>
<dbReference type="Proteomes" id="UP000004605">
    <property type="component" value="Unassembled WGS sequence"/>
</dbReference>
<name>F9S5H0_9VIBR</name>
<proteinExistence type="predicted"/>
<protein>
    <submittedName>
        <fullName evidence="1">Uncharacterized protein</fullName>
    </submittedName>
</protein>